<evidence type="ECO:0000313" key="5">
    <source>
        <dbReference type="Proteomes" id="UP001222800"/>
    </source>
</evidence>
<evidence type="ECO:0000256" key="1">
    <source>
        <dbReference type="SAM" id="Coils"/>
    </source>
</evidence>
<dbReference type="CDD" id="cd00338">
    <property type="entry name" value="Ser_Recombinase"/>
    <property type="match status" value="1"/>
</dbReference>
<dbReference type="PANTHER" id="PTHR30461:SF23">
    <property type="entry name" value="DNA RECOMBINASE-RELATED"/>
    <property type="match status" value="1"/>
</dbReference>
<keyword evidence="1" id="KW-0175">Coiled coil</keyword>
<accession>A0ABY8E7X9</accession>
<dbReference type="InterPro" id="IPR036162">
    <property type="entry name" value="Resolvase-like_N_sf"/>
</dbReference>
<name>A0ABY8E7X9_9FIRM</name>
<dbReference type="Proteomes" id="UP001222800">
    <property type="component" value="Chromosome"/>
</dbReference>
<dbReference type="PROSITE" id="PS51737">
    <property type="entry name" value="RECOMBINASE_DNA_BIND"/>
    <property type="match status" value="1"/>
</dbReference>
<feature type="domain" description="Recombinase" evidence="3">
    <location>
        <begin position="165"/>
        <end position="297"/>
    </location>
</feature>
<dbReference type="SUPFAM" id="SSF53041">
    <property type="entry name" value="Resolvase-like"/>
    <property type="match status" value="1"/>
</dbReference>
<dbReference type="SMART" id="SM00857">
    <property type="entry name" value="Resolvase"/>
    <property type="match status" value="1"/>
</dbReference>
<organism evidence="4 5">
    <name type="scientific">Tepidibacter hydrothermalis</name>
    <dbReference type="NCBI Taxonomy" id="3036126"/>
    <lineage>
        <taxon>Bacteria</taxon>
        <taxon>Bacillati</taxon>
        <taxon>Bacillota</taxon>
        <taxon>Clostridia</taxon>
        <taxon>Peptostreptococcales</taxon>
        <taxon>Peptostreptococcaceae</taxon>
        <taxon>Tepidibacter</taxon>
    </lineage>
</organism>
<evidence type="ECO:0000259" key="2">
    <source>
        <dbReference type="PROSITE" id="PS51736"/>
    </source>
</evidence>
<reference evidence="4 5" key="1">
    <citation type="submission" date="2023-03" db="EMBL/GenBank/DDBJ databases">
        <title>Complete genome sequence of Tepidibacter sp. SWIR-1, isolated from a deep-sea hydrothermal vent.</title>
        <authorList>
            <person name="Li X."/>
        </authorList>
    </citation>
    <scope>NUCLEOTIDE SEQUENCE [LARGE SCALE GENOMIC DNA]</scope>
    <source>
        <strain evidence="4 5">SWIR-1</strain>
    </source>
</reference>
<gene>
    <name evidence="4" type="ORF">P4S50_11460</name>
</gene>
<sequence>MFMNNTCIYLRKSRADEEAEKKGDKETLLKHKKALLKYAKDNNLNILKIREEIVSGESLMHRPQMLELLKDVENNLYDSVLCMDIDRLGRGNMKEQGLILETFKNSNTKIITPRKIYDLDNEFDEEYSEFEAFMARKELKIINRRLQNGRIRSVEDGNYLGTLPPYGYEICYKDNYRTLTPHPEQSVVVKIIFDLYTNDNLGCKKIADKLNNMNYKSYTGSNWSAPSVLSIIKNNVYTGRIQWRKTINKKSSEIGKNKETKIRPKQEWIDVEGKHKPIIPLKTYEKAQKILSSRSHTPFNSKTKISNPLAGVIKCFYCNSSMVLRPYKNRDSQIMCPKHCSNKSSKLLYIENKLILSLRYWLKKYEFDLKRYHNNDKNPDVSLYKNVLYGLKKELSNLNIQKNNLHNLLERNIYDESTYIARLNSITKKRKDIQNSIDETNNKLINEYNKFDLSYIPKYSHLLDIYENTDSNALKNRLLKSILNSVVYKKEKHKRNDEFTLIVYPKLPK</sequence>
<dbReference type="Gene3D" id="3.40.50.1390">
    <property type="entry name" value="Resolvase, N-terminal catalytic domain"/>
    <property type="match status" value="1"/>
</dbReference>
<dbReference type="EMBL" id="CP120733">
    <property type="protein sequence ID" value="WFD09003.1"/>
    <property type="molecule type" value="Genomic_DNA"/>
</dbReference>
<feature type="coiled-coil region" evidence="1">
    <location>
        <begin position="391"/>
        <end position="443"/>
    </location>
</feature>
<dbReference type="PANTHER" id="PTHR30461">
    <property type="entry name" value="DNA-INVERTASE FROM LAMBDOID PROPHAGE"/>
    <property type="match status" value="1"/>
</dbReference>
<dbReference type="InterPro" id="IPR050639">
    <property type="entry name" value="SSR_resolvase"/>
</dbReference>
<evidence type="ECO:0000313" key="4">
    <source>
        <dbReference type="EMBL" id="WFD09003.1"/>
    </source>
</evidence>
<proteinExistence type="predicted"/>
<dbReference type="InterPro" id="IPR006119">
    <property type="entry name" value="Resolv_N"/>
</dbReference>
<protein>
    <submittedName>
        <fullName evidence="4">Recombinase family protein</fullName>
    </submittedName>
</protein>
<dbReference type="InterPro" id="IPR011109">
    <property type="entry name" value="DNA_bind_recombinase_dom"/>
</dbReference>
<evidence type="ECO:0000259" key="3">
    <source>
        <dbReference type="PROSITE" id="PS51737"/>
    </source>
</evidence>
<keyword evidence="5" id="KW-1185">Reference proteome</keyword>
<feature type="domain" description="Resolvase/invertase-type recombinase catalytic" evidence="2">
    <location>
        <begin position="5"/>
        <end position="157"/>
    </location>
</feature>
<dbReference type="InterPro" id="IPR038109">
    <property type="entry name" value="DNA_bind_recomb_sf"/>
</dbReference>
<dbReference type="Pfam" id="PF00239">
    <property type="entry name" value="Resolvase"/>
    <property type="match status" value="1"/>
</dbReference>
<dbReference type="PROSITE" id="PS51736">
    <property type="entry name" value="RECOMBINASES_3"/>
    <property type="match status" value="1"/>
</dbReference>
<dbReference type="Pfam" id="PF07508">
    <property type="entry name" value="Recombinase"/>
    <property type="match status" value="1"/>
</dbReference>
<dbReference type="Gene3D" id="3.90.1750.20">
    <property type="entry name" value="Putative Large Serine Recombinase, Chain B, Domain 2"/>
    <property type="match status" value="1"/>
</dbReference>